<feature type="non-terminal residue" evidence="6">
    <location>
        <position position="1"/>
    </location>
</feature>
<gene>
    <name evidence="6" type="primary">SPOSA6832_02740</name>
</gene>
<dbReference type="Gene3D" id="3.40.309.10">
    <property type="entry name" value="Aldehyde Dehydrogenase, Chain A, domain 2"/>
    <property type="match status" value="1"/>
</dbReference>
<dbReference type="InterPro" id="IPR016162">
    <property type="entry name" value="Ald_DH_N"/>
</dbReference>
<dbReference type="InterPro" id="IPR016161">
    <property type="entry name" value="Ald_DH/histidinol_DH"/>
</dbReference>
<dbReference type="EMBL" id="CENE01000011">
    <property type="protein sequence ID" value="CEQ41046.1"/>
    <property type="molecule type" value="Genomic_DNA"/>
</dbReference>
<evidence type="ECO:0000313" key="7">
    <source>
        <dbReference type="Proteomes" id="UP000243876"/>
    </source>
</evidence>
<dbReference type="PANTHER" id="PTHR11699">
    <property type="entry name" value="ALDEHYDE DEHYDROGENASE-RELATED"/>
    <property type="match status" value="1"/>
</dbReference>
<evidence type="ECO:0000256" key="2">
    <source>
        <dbReference type="ARBA" id="ARBA00023002"/>
    </source>
</evidence>
<evidence type="ECO:0000313" key="6">
    <source>
        <dbReference type="EMBL" id="CEQ41046.1"/>
    </source>
</evidence>
<dbReference type="PROSITE" id="PS00687">
    <property type="entry name" value="ALDEHYDE_DEHYDR_GLU"/>
    <property type="match status" value="1"/>
</dbReference>
<dbReference type="InterPro" id="IPR016163">
    <property type="entry name" value="Ald_DH_C"/>
</dbReference>
<name>A0A0D6EM82_SPOSA</name>
<reference evidence="7" key="1">
    <citation type="submission" date="2015-02" db="EMBL/GenBank/DDBJ databases">
        <authorList>
            <person name="Gon?alves P."/>
        </authorList>
    </citation>
    <scope>NUCLEOTIDE SEQUENCE [LARGE SCALE GENOMIC DNA]</scope>
</reference>
<protein>
    <submittedName>
        <fullName evidence="6">SPOSA6832_02740-mRNA-1:cds</fullName>
    </submittedName>
</protein>
<proteinExistence type="inferred from homology"/>
<keyword evidence="7" id="KW-1185">Reference proteome</keyword>
<evidence type="ECO:0000256" key="3">
    <source>
        <dbReference type="PROSITE-ProRule" id="PRU10007"/>
    </source>
</evidence>
<feature type="domain" description="Aldehyde dehydrogenase" evidence="5">
    <location>
        <begin position="2"/>
        <end position="234"/>
    </location>
</feature>
<evidence type="ECO:0000256" key="1">
    <source>
        <dbReference type="ARBA" id="ARBA00009986"/>
    </source>
</evidence>
<comment type="similarity">
    <text evidence="1 4">Belongs to the aldehyde dehydrogenase family.</text>
</comment>
<dbReference type="Pfam" id="PF00171">
    <property type="entry name" value="Aldedh"/>
    <property type="match status" value="1"/>
</dbReference>
<dbReference type="Gene3D" id="3.40.605.10">
    <property type="entry name" value="Aldehyde Dehydrogenase, Chain A, domain 1"/>
    <property type="match status" value="1"/>
</dbReference>
<dbReference type="InterPro" id="IPR015590">
    <property type="entry name" value="Aldehyde_DH_dom"/>
</dbReference>
<keyword evidence="2 4" id="KW-0560">Oxidoreductase</keyword>
<dbReference type="GO" id="GO:0016620">
    <property type="term" value="F:oxidoreductase activity, acting on the aldehyde or oxo group of donors, NAD or NADP as acceptor"/>
    <property type="evidence" value="ECO:0007669"/>
    <property type="project" value="InterPro"/>
</dbReference>
<dbReference type="OrthoDB" id="310895at2759"/>
<evidence type="ECO:0000259" key="5">
    <source>
        <dbReference type="Pfam" id="PF00171"/>
    </source>
</evidence>
<dbReference type="InterPro" id="IPR029510">
    <property type="entry name" value="Ald_DH_CS_GLU"/>
</dbReference>
<dbReference type="Proteomes" id="UP000243876">
    <property type="component" value="Unassembled WGS sequence"/>
</dbReference>
<dbReference type="AlphaFoldDB" id="A0A0D6EM82"/>
<feature type="active site" evidence="3">
    <location>
        <position position="14"/>
    </location>
</feature>
<evidence type="ECO:0000256" key="4">
    <source>
        <dbReference type="RuleBase" id="RU003345"/>
    </source>
</evidence>
<organism evidence="6 7">
    <name type="scientific">Sporidiobolus salmonicolor</name>
    <name type="common">Yeast-like fungus</name>
    <name type="synonym">Sporobolomyces salmonicolor</name>
    <dbReference type="NCBI Taxonomy" id="5005"/>
    <lineage>
        <taxon>Eukaryota</taxon>
        <taxon>Fungi</taxon>
        <taxon>Dikarya</taxon>
        <taxon>Basidiomycota</taxon>
        <taxon>Pucciniomycotina</taxon>
        <taxon>Microbotryomycetes</taxon>
        <taxon>Sporidiobolales</taxon>
        <taxon>Sporidiobolaceae</taxon>
        <taxon>Sporobolomyces</taxon>
    </lineage>
</organism>
<dbReference type="SUPFAM" id="SSF53720">
    <property type="entry name" value="ALDH-like"/>
    <property type="match status" value="1"/>
</dbReference>
<accession>A0A0D6EM82</accession>
<sequence length="241" mass="26436">MAAAQSNLKDINLELGGKSPVILFEDANLEEAAKGCAQSLMLNSGQICVANSRIYIHERIRTKFLEMLKSDMKQYKHGHPCDKDTTLGPQADEIQGKAVAELFKVGKKEGKCEFGGNRVGDKGYFFDPTLFVDVPDDARINREEMFGPGGRAPIVHIFEDEKEVIRRANDAEFASIFTTDLDRALRLTKDLKAGGISVNVAAPVFAHELPFGGAKQSGVGREYGIDAVERYLESVLITVAE</sequence>